<keyword evidence="2" id="KW-1185">Reference proteome</keyword>
<dbReference type="EMBL" id="BONJ01000026">
    <property type="protein sequence ID" value="GIG16175.1"/>
    <property type="molecule type" value="Genomic_DNA"/>
</dbReference>
<sequence length="332" mass="35479">MTTAFTAEDLSFDALDTEPLDQGAHRDHGTPQAQARRTWRPVDLDDVLSGRYVAPRPTVGRRDDGVGLFYPGRVHSIASESEAGKTWFALIAAREEIEALTNAGDLAEVLGDLKPTLAILDGVTEAMSMHGLELKDNTDVARFGKLLPRAIAEHGPAAVALDHVVKNAEGRGRYAIGGVHKLNGINGAAYVLENRTPFGIGRTGRSTVYVAKDRPGQLRKAALPSAEGLFWLTTMEIISHDETFVETSLVVPASNGERPRPTALMQKISDALAGAGQPLTKQGIEDRVTGKATFVRLALAALVDEGYVAVTAGSRGSLLHSLKKPFGEGERS</sequence>
<reference evidence="1" key="1">
    <citation type="submission" date="2021-01" db="EMBL/GenBank/DDBJ databases">
        <title>Whole genome shotgun sequence of Catellatospora methionotrophica NBRC 14553.</title>
        <authorList>
            <person name="Komaki H."/>
            <person name="Tamura T."/>
        </authorList>
    </citation>
    <scope>NUCLEOTIDE SEQUENCE</scope>
    <source>
        <strain evidence="1">NBRC 14553</strain>
    </source>
</reference>
<dbReference type="AlphaFoldDB" id="A0A8J3LCE2"/>
<accession>A0A8J3LCE2</accession>
<comment type="caution">
    <text evidence="1">The sequence shown here is derived from an EMBL/GenBank/DDBJ whole genome shotgun (WGS) entry which is preliminary data.</text>
</comment>
<dbReference type="Proteomes" id="UP000660339">
    <property type="component" value="Unassembled WGS sequence"/>
</dbReference>
<evidence type="ECO:0000313" key="1">
    <source>
        <dbReference type="EMBL" id="GIG16175.1"/>
    </source>
</evidence>
<dbReference type="RefSeq" id="WP_166387715.1">
    <property type="nucleotide sequence ID" value="NZ_BAAATT010000010.1"/>
</dbReference>
<protein>
    <submittedName>
        <fullName evidence="1">Uncharacterized protein</fullName>
    </submittedName>
</protein>
<name>A0A8J3LCE2_9ACTN</name>
<proteinExistence type="predicted"/>
<gene>
    <name evidence="1" type="ORF">Cme02nite_45070</name>
</gene>
<evidence type="ECO:0000313" key="2">
    <source>
        <dbReference type="Proteomes" id="UP000660339"/>
    </source>
</evidence>
<organism evidence="1 2">
    <name type="scientific">Catellatospora methionotrophica</name>
    <dbReference type="NCBI Taxonomy" id="121620"/>
    <lineage>
        <taxon>Bacteria</taxon>
        <taxon>Bacillati</taxon>
        <taxon>Actinomycetota</taxon>
        <taxon>Actinomycetes</taxon>
        <taxon>Micromonosporales</taxon>
        <taxon>Micromonosporaceae</taxon>
        <taxon>Catellatospora</taxon>
    </lineage>
</organism>